<protein>
    <submittedName>
        <fullName evidence="1">Transposase</fullName>
    </submittedName>
</protein>
<reference evidence="1 2" key="1">
    <citation type="submission" date="2024-03" db="EMBL/GenBank/DDBJ databases">
        <title>Human intestinal bacterial collection.</title>
        <authorList>
            <person name="Pauvert C."/>
            <person name="Hitch T.C.A."/>
            <person name="Clavel T."/>
        </authorList>
    </citation>
    <scope>NUCLEOTIDE SEQUENCE [LARGE SCALE GENOMIC DNA]</scope>
    <source>
        <strain evidence="1 2">CLA-SR-H021</strain>
    </source>
</reference>
<accession>A0ABV1DG24</accession>
<keyword evidence="2" id="KW-1185">Reference proteome</keyword>
<dbReference type="Proteomes" id="UP001454086">
    <property type="component" value="Unassembled WGS sequence"/>
</dbReference>
<evidence type="ECO:0000313" key="1">
    <source>
        <dbReference type="EMBL" id="MEQ2429323.1"/>
    </source>
</evidence>
<evidence type="ECO:0000313" key="2">
    <source>
        <dbReference type="Proteomes" id="UP001454086"/>
    </source>
</evidence>
<dbReference type="RefSeq" id="WP_008726255.1">
    <property type="nucleotide sequence ID" value="NZ_JBBMFM010000351.1"/>
</dbReference>
<gene>
    <name evidence="1" type="ORF">WMQ36_30610</name>
</gene>
<name>A0ABV1DG24_9FIRM</name>
<proteinExistence type="predicted"/>
<organism evidence="1 2">
    <name type="scientific">Enterocloster hominis</name>
    <name type="common">ex Hitch et al. 2024</name>
    <dbReference type="NCBI Taxonomy" id="1917870"/>
    <lineage>
        <taxon>Bacteria</taxon>
        <taxon>Bacillati</taxon>
        <taxon>Bacillota</taxon>
        <taxon>Clostridia</taxon>
        <taxon>Lachnospirales</taxon>
        <taxon>Lachnospiraceae</taxon>
        <taxon>Enterocloster</taxon>
    </lineage>
</organism>
<sequence length="81" mass="9427">MLKIILFGVMDTGYASLRELEDRCKVNIRYMYLRDHEAPSYRAFSYFINEEIKESVQDIFKAIMSYIQAVEGIDFSASIDG</sequence>
<dbReference type="EMBL" id="JBBMFM010000351">
    <property type="protein sequence ID" value="MEQ2429323.1"/>
    <property type="molecule type" value="Genomic_DNA"/>
</dbReference>
<comment type="caution">
    <text evidence="1">The sequence shown here is derived from an EMBL/GenBank/DDBJ whole genome shotgun (WGS) entry which is preliminary data.</text>
</comment>